<accession>A0A813B769</accession>
<proteinExistence type="predicted"/>
<dbReference type="SMART" id="SM01197">
    <property type="entry name" value="FANCL_C"/>
    <property type="match status" value="1"/>
</dbReference>
<reference evidence="3" key="1">
    <citation type="submission" date="2021-02" db="EMBL/GenBank/DDBJ databases">
        <authorList>
            <person name="Dougan E. K."/>
            <person name="Rhodes N."/>
            <person name="Thang M."/>
            <person name="Chan C."/>
        </authorList>
    </citation>
    <scope>NUCLEOTIDE SEQUENCE</scope>
</reference>
<dbReference type="EMBL" id="CAJNJA010067064">
    <property type="protein sequence ID" value="CAE7891355.1"/>
    <property type="molecule type" value="Genomic_DNA"/>
</dbReference>
<sequence>MLEGVEQIMIQHEKEGLIRLHWMNPLPTPAWLQHGGYQCDVCLNPDLRTGYQHVNEDNARDHSKLLEQRTGYDACAKCAVETLLKLRKEIHDWSNNAALQRGVPVAYSRCDTGKEQLSLSVSPSVVNGSLGVEVEVQGSIGHHVAVAALPMDCELPAAWKGTGRKVLRQAEIPRSADEPSCKVVQFRCLKSETLFRFAPGENRGCLRCWALLRNEQTFGAEHSIQALSCVERSTEGGAGTVRLAWRKGPAGEGATIPAEQLEALRRLATWAGCLHNLPPPSTAPASAKQSDAAEAVASFERQGPGVKGAFLQVPELEAVDCAICLGGLCEQTWVRGAPVKTRCGHYFHALCLRRHLRASVSEGTRPGQSSVCPNCRAPEASDASSCGQQTQRWRIEEDTRGRALGNGPYRFLAVLCVDPEAVLDSSVVMQQITRTLNMTPVSQPNLGYTDRGAGMTGMTMP</sequence>
<evidence type="ECO:0000313" key="4">
    <source>
        <dbReference type="Proteomes" id="UP000601435"/>
    </source>
</evidence>
<dbReference type="OrthoDB" id="433080at2759"/>
<dbReference type="Proteomes" id="UP000601435">
    <property type="component" value="Unassembled WGS sequence"/>
</dbReference>
<organism evidence="3 4">
    <name type="scientific">Symbiodinium necroappetens</name>
    <dbReference type="NCBI Taxonomy" id="1628268"/>
    <lineage>
        <taxon>Eukaryota</taxon>
        <taxon>Sar</taxon>
        <taxon>Alveolata</taxon>
        <taxon>Dinophyceae</taxon>
        <taxon>Suessiales</taxon>
        <taxon>Symbiodiniaceae</taxon>
        <taxon>Symbiodinium</taxon>
    </lineage>
</organism>
<keyword evidence="1" id="KW-0862">Zinc</keyword>
<name>A0A813B769_9DINO</name>
<keyword evidence="4" id="KW-1185">Reference proteome</keyword>
<dbReference type="PROSITE" id="PS50089">
    <property type="entry name" value="ZF_RING_2"/>
    <property type="match status" value="1"/>
</dbReference>
<protein>
    <recommendedName>
        <fullName evidence="2">RING-type domain-containing protein</fullName>
    </recommendedName>
</protein>
<evidence type="ECO:0000256" key="1">
    <source>
        <dbReference type="PROSITE-ProRule" id="PRU00175"/>
    </source>
</evidence>
<keyword evidence="1" id="KW-0479">Metal-binding</keyword>
<dbReference type="GO" id="GO:0008270">
    <property type="term" value="F:zinc ion binding"/>
    <property type="evidence" value="ECO:0007669"/>
    <property type="project" value="UniProtKB-KW"/>
</dbReference>
<comment type="caution">
    <text evidence="3">The sequence shown here is derived from an EMBL/GenBank/DDBJ whole genome shotgun (WGS) entry which is preliminary data.</text>
</comment>
<dbReference type="AlphaFoldDB" id="A0A813B769"/>
<dbReference type="InterPro" id="IPR013083">
    <property type="entry name" value="Znf_RING/FYVE/PHD"/>
</dbReference>
<evidence type="ECO:0000259" key="2">
    <source>
        <dbReference type="PROSITE" id="PS50089"/>
    </source>
</evidence>
<gene>
    <name evidence="3" type="ORF">SNEC2469_LOCUS29634</name>
</gene>
<dbReference type="SUPFAM" id="SSF57850">
    <property type="entry name" value="RING/U-box"/>
    <property type="match status" value="1"/>
</dbReference>
<keyword evidence="1" id="KW-0863">Zinc-finger</keyword>
<dbReference type="Pfam" id="PF13639">
    <property type="entry name" value="zf-RING_2"/>
    <property type="match status" value="1"/>
</dbReference>
<dbReference type="Gene3D" id="3.30.40.10">
    <property type="entry name" value="Zinc/RING finger domain, C3HC4 (zinc finger)"/>
    <property type="match status" value="1"/>
</dbReference>
<dbReference type="InterPro" id="IPR001841">
    <property type="entry name" value="Znf_RING"/>
</dbReference>
<feature type="domain" description="RING-type" evidence="2">
    <location>
        <begin position="321"/>
        <end position="376"/>
    </location>
</feature>
<dbReference type="SMART" id="SM00184">
    <property type="entry name" value="RING"/>
    <property type="match status" value="1"/>
</dbReference>
<evidence type="ECO:0000313" key="3">
    <source>
        <dbReference type="EMBL" id="CAE7891355.1"/>
    </source>
</evidence>